<dbReference type="InterPro" id="IPR043519">
    <property type="entry name" value="NT_sf"/>
</dbReference>
<reference evidence="1 2" key="1">
    <citation type="submission" date="2016-11" db="EMBL/GenBank/DDBJ databases">
        <title>Mixed transmission modes and dynamic genome evolution in an obligate animal-bacterial symbiosis.</title>
        <authorList>
            <person name="Russell S.L."/>
            <person name="Corbett-Detig R.B."/>
            <person name="Cavanaugh C.M."/>
        </authorList>
    </citation>
    <scope>NUCLEOTIDE SEQUENCE [LARGE SCALE GENOMIC DNA]</scope>
    <source>
        <strain evidence="1">Sveles-Q1</strain>
    </source>
</reference>
<proteinExistence type="predicted"/>
<dbReference type="SUPFAM" id="SSF81301">
    <property type="entry name" value="Nucleotidyltransferase"/>
    <property type="match status" value="1"/>
</dbReference>
<keyword evidence="2" id="KW-1185">Reference proteome</keyword>
<accession>A0A1T2LB17</accession>
<dbReference type="Proteomes" id="UP000191110">
    <property type="component" value="Unassembled WGS sequence"/>
</dbReference>
<dbReference type="EMBL" id="MPRL01000001">
    <property type="protein sequence ID" value="OOZ42295.1"/>
    <property type="molecule type" value="Genomic_DNA"/>
</dbReference>
<organism evidence="1 2">
    <name type="scientific">Solemya pervernicosa gill symbiont</name>
    <dbReference type="NCBI Taxonomy" id="642797"/>
    <lineage>
        <taxon>Bacteria</taxon>
        <taxon>Pseudomonadati</taxon>
        <taxon>Pseudomonadota</taxon>
        <taxon>Gammaproteobacteria</taxon>
        <taxon>sulfur-oxidizing symbionts</taxon>
    </lineage>
</organism>
<dbReference type="OrthoDB" id="5294130at2"/>
<dbReference type="AlphaFoldDB" id="A0A1T2LB17"/>
<sequence>MRAQIAQDAARIMAEEGVNDFHAAKRKAAARLGASDTRNMPRNVEIEAALRDYQRIFQGDSHAASLERLRESAQQAMRYFEQFQPRLFGSVLKGTAGGHSDINLQLFADTPEEVLLFLMEQEVPFESGERMLRFSEEQEQLFPSYRILANEVSIELVVLPLKAIRQPPLSPVDGRPMERASLNRLTALMVQEEAELPG</sequence>
<comment type="caution">
    <text evidence="1">The sequence shown here is derived from an EMBL/GenBank/DDBJ whole genome shotgun (WGS) entry which is preliminary data.</text>
</comment>
<name>A0A1T2LB17_9GAMM</name>
<evidence type="ECO:0000313" key="1">
    <source>
        <dbReference type="EMBL" id="OOZ42295.1"/>
    </source>
</evidence>
<evidence type="ECO:0000313" key="2">
    <source>
        <dbReference type="Proteomes" id="UP000191110"/>
    </source>
</evidence>
<evidence type="ECO:0008006" key="3">
    <source>
        <dbReference type="Google" id="ProtNLM"/>
    </source>
</evidence>
<protein>
    <recommendedName>
        <fullName evidence="3">Nucleotidyltransferase</fullName>
    </recommendedName>
</protein>
<gene>
    <name evidence="1" type="ORF">BOW53_00170</name>
</gene>